<evidence type="ECO:0008006" key="5">
    <source>
        <dbReference type="Google" id="ProtNLM"/>
    </source>
</evidence>
<gene>
    <name evidence="1" type="ORF">CDG81_21515</name>
    <name evidence="2" type="ORF">IL38_03360</name>
</gene>
<dbReference type="AlphaFoldDB" id="A0A099DA00"/>
<accession>A0A099DA00</accession>
<evidence type="ECO:0000313" key="1">
    <source>
        <dbReference type="EMBL" id="ASU80420.1"/>
    </source>
</evidence>
<dbReference type="EMBL" id="JPMV01000009">
    <property type="protein sequence ID" value="KGI82909.1"/>
    <property type="molecule type" value="Genomic_DNA"/>
</dbReference>
<dbReference type="HOGENOM" id="CLU_1243144_0_0_11"/>
<dbReference type="EMBL" id="CP022752">
    <property type="protein sequence ID" value="ASU80420.1"/>
    <property type="molecule type" value="Genomic_DNA"/>
</dbReference>
<sequence>MKDALRHLDRPLDAHENAFTELIRSGKAEREHYARLIRYIDVSLDAQVAGYTTGVARFPHRPVATPYMEFAEIKLGARRLMRSASAALGEDPAPSGAEVLPLSAHSMPWYFLWLGAVGTRAQSGLGLYASMLAWHHVCASVVDALSGTRTPPPEEFTLIFRRFESPPTELLDQCAEAAEHGLELGDDLGEALMAARLGETVILDFMSAATGNRAYHRETADA</sequence>
<name>A0A099DA00_9ACTN</name>
<dbReference type="KEGG" id="aey:CDG81_21515"/>
<evidence type="ECO:0000313" key="2">
    <source>
        <dbReference type="EMBL" id="KGI82909.1"/>
    </source>
</evidence>
<protein>
    <recommendedName>
        <fullName evidence="5">Transcriptional regulator</fullName>
    </recommendedName>
</protein>
<keyword evidence="3" id="KW-1185">Reference proteome</keyword>
<evidence type="ECO:0000313" key="4">
    <source>
        <dbReference type="Proteomes" id="UP000215043"/>
    </source>
</evidence>
<organism evidence="1 4">
    <name type="scientific">Actinopolyspora erythraea</name>
    <dbReference type="NCBI Taxonomy" id="414996"/>
    <lineage>
        <taxon>Bacteria</taxon>
        <taxon>Bacillati</taxon>
        <taxon>Actinomycetota</taxon>
        <taxon>Actinomycetes</taxon>
        <taxon>Actinopolysporales</taxon>
        <taxon>Actinopolysporaceae</taxon>
        <taxon>Actinopolyspora</taxon>
    </lineage>
</organism>
<dbReference type="Proteomes" id="UP000215043">
    <property type="component" value="Chromosome"/>
</dbReference>
<reference evidence="2 3" key="1">
    <citation type="journal article" date="2014" name="PLoS ONE">
        <title>Identification and Characterization of a New Erythromycin Biosynthetic Gene Cluster in Actinopolyspora erythraea YIM90600, a Novel Erythronolide-Producing Halophilic Actinomycete Isolated from Salt Field.</title>
        <authorList>
            <person name="Chen D."/>
            <person name="Feng J."/>
            <person name="Huang L."/>
            <person name="Zhang Q."/>
            <person name="Wu J."/>
            <person name="Zhu X."/>
            <person name="Duan Y."/>
            <person name="Xu Z."/>
        </authorList>
    </citation>
    <scope>NUCLEOTIDE SEQUENCE [LARGE SCALE GENOMIC DNA]</scope>
    <source>
        <strain evidence="2 3">YIM90600</strain>
    </source>
</reference>
<evidence type="ECO:0000313" key="3">
    <source>
        <dbReference type="Proteomes" id="UP000029737"/>
    </source>
</evidence>
<reference evidence="1 4" key="2">
    <citation type="submission" date="2017-08" db="EMBL/GenBank/DDBJ databases">
        <title>The complete genome sequence of moderately halophilic actinomycete Actinopolyspora erythraea YIM 90600, the producer of novel erythromycin, novel actinopolysporins A-C and tubercidin.</title>
        <authorList>
            <person name="Yin M."/>
            <person name="Tang S."/>
        </authorList>
    </citation>
    <scope>NUCLEOTIDE SEQUENCE [LARGE SCALE GENOMIC DNA]</scope>
    <source>
        <strain evidence="1 4">YIM 90600</strain>
    </source>
</reference>
<proteinExistence type="predicted"/>
<dbReference type="Proteomes" id="UP000029737">
    <property type="component" value="Unassembled WGS sequence"/>
</dbReference>